<dbReference type="Proteomes" id="UP000219612">
    <property type="component" value="Unassembled WGS sequence"/>
</dbReference>
<name>A0A285KAV0_9ACTN</name>
<gene>
    <name evidence="1" type="ORF">SAMN05421748_13363</name>
</gene>
<proteinExistence type="predicted"/>
<evidence type="ECO:0008006" key="3">
    <source>
        <dbReference type="Google" id="ProtNLM"/>
    </source>
</evidence>
<dbReference type="AlphaFoldDB" id="A0A285KAV0"/>
<evidence type="ECO:0000313" key="2">
    <source>
        <dbReference type="Proteomes" id="UP000219612"/>
    </source>
</evidence>
<dbReference type="EMBL" id="OBDY01000033">
    <property type="protein sequence ID" value="SNY68586.1"/>
    <property type="molecule type" value="Genomic_DNA"/>
</dbReference>
<evidence type="ECO:0000313" key="1">
    <source>
        <dbReference type="EMBL" id="SNY68586.1"/>
    </source>
</evidence>
<accession>A0A285KAV0</accession>
<reference evidence="1 2" key="1">
    <citation type="submission" date="2017-09" db="EMBL/GenBank/DDBJ databases">
        <authorList>
            <person name="Ehlers B."/>
            <person name="Leendertz F.H."/>
        </authorList>
    </citation>
    <scope>NUCLEOTIDE SEQUENCE [LARGE SCALE GENOMIC DNA]</scope>
    <source>
        <strain evidence="1 2">CGMCC 4.6857</strain>
    </source>
</reference>
<dbReference type="Pfam" id="PF06353">
    <property type="entry name" value="DUF1062"/>
    <property type="match status" value="1"/>
</dbReference>
<dbReference type="InterPro" id="IPR009412">
    <property type="entry name" value="DUF1062"/>
</dbReference>
<organism evidence="1 2">
    <name type="scientific">Paractinoplanes atraurantiacus</name>
    <dbReference type="NCBI Taxonomy" id="1036182"/>
    <lineage>
        <taxon>Bacteria</taxon>
        <taxon>Bacillati</taxon>
        <taxon>Actinomycetota</taxon>
        <taxon>Actinomycetes</taxon>
        <taxon>Micromonosporales</taxon>
        <taxon>Micromonosporaceae</taxon>
        <taxon>Paractinoplanes</taxon>
    </lineage>
</organism>
<dbReference type="OrthoDB" id="9810886at2"/>
<protein>
    <recommendedName>
        <fullName evidence="3">DUF1062 domain-containing protein</fullName>
    </recommendedName>
</protein>
<keyword evidence="2" id="KW-1185">Reference proteome</keyword>
<sequence length="183" mass="20422">MNTWLVCATGLPLIRRRCLRCPSALHRTYGKFRVNANHKLLDVWLLALCTRCGETIKLTVLERVNVRTIDPATLTRFHDNDPALAATLLADPALRRRNNVALDWAGAWTLHRKEVAAPETEVRFTQRIPIRLTRLLSVGLEVSGSEVQRLIADGRLSSDHRLTGKSSSDFSFTLSPGELSTPG</sequence>
<dbReference type="RefSeq" id="WP_097327962.1">
    <property type="nucleotide sequence ID" value="NZ_OBDY01000033.1"/>
</dbReference>